<reference evidence="4 5" key="1">
    <citation type="journal article" date="2020" name="Harmful Algae">
        <title>Molecular and morphological characterization of a novel dihydroanatoxin-a producing Microcoleus species (cyanobacteria) from the Russian River, California, USA.</title>
        <authorList>
            <person name="Conklin K.Y."/>
            <person name="Stancheva R."/>
            <person name="Otten T.G."/>
            <person name="Fadness R."/>
            <person name="Boyer G.L."/>
            <person name="Read B."/>
            <person name="Zhang X."/>
            <person name="Sheath R.G."/>
        </authorList>
    </citation>
    <scope>NUCLEOTIDE SEQUENCE [LARGE SCALE GENOMIC DNA]</scope>
    <source>
        <strain evidence="4 5">PTRS2</strain>
    </source>
</reference>
<proteinExistence type="inferred from homology"/>
<comment type="caution">
    <text evidence="4">The sequence shown here is derived from an EMBL/GenBank/DDBJ whole genome shotgun (WGS) entry which is preliminary data.</text>
</comment>
<dbReference type="Gene3D" id="3.40.640.10">
    <property type="entry name" value="Type I PLP-dependent aspartate aminotransferase-like (Major domain)"/>
    <property type="match status" value="1"/>
</dbReference>
<dbReference type="GO" id="GO:0008483">
    <property type="term" value="F:transaminase activity"/>
    <property type="evidence" value="ECO:0007669"/>
    <property type="project" value="UniProtKB-KW"/>
</dbReference>
<evidence type="ECO:0000313" key="5">
    <source>
        <dbReference type="Proteomes" id="UP001384579"/>
    </source>
</evidence>
<comment type="similarity">
    <text evidence="2 3">Belongs to the DegT/DnrJ/EryC1 family.</text>
</comment>
<keyword evidence="1 3" id="KW-0663">Pyridoxal phosphate</keyword>
<dbReference type="EC" id="2.6.1.-" evidence="4"/>
<evidence type="ECO:0000256" key="1">
    <source>
        <dbReference type="ARBA" id="ARBA00022898"/>
    </source>
</evidence>
<dbReference type="RefSeq" id="WP_340541529.1">
    <property type="nucleotide sequence ID" value="NZ_JBBLXS010000160.1"/>
</dbReference>
<name>A0ABU8YNQ3_9CYAN</name>
<keyword evidence="5" id="KW-1185">Reference proteome</keyword>
<gene>
    <name evidence="4" type="ORF">WMG39_13720</name>
</gene>
<dbReference type="Gene3D" id="3.90.1150.10">
    <property type="entry name" value="Aspartate Aminotransferase, domain 1"/>
    <property type="match status" value="1"/>
</dbReference>
<dbReference type="EMBL" id="JBBLXS010000160">
    <property type="protein sequence ID" value="MEK0185896.1"/>
    <property type="molecule type" value="Genomic_DNA"/>
</dbReference>
<dbReference type="InterPro" id="IPR000653">
    <property type="entry name" value="DegT/StrS_aminotransferase"/>
</dbReference>
<evidence type="ECO:0000256" key="2">
    <source>
        <dbReference type="ARBA" id="ARBA00037999"/>
    </source>
</evidence>
<dbReference type="PANTHER" id="PTHR30244">
    <property type="entry name" value="TRANSAMINASE"/>
    <property type="match status" value="1"/>
</dbReference>
<dbReference type="SUPFAM" id="SSF53383">
    <property type="entry name" value="PLP-dependent transferases"/>
    <property type="match status" value="1"/>
</dbReference>
<organism evidence="4 5">
    <name type="scientific">Microcoleus anatoxicus PTRS2</name>
    <dbReference type="NCBI Taxonomy" id="2705321"/>
    <lineage>
        <taxon>Bacteria</taxon>
        <taxon>Bacillati</taxon>
        <taxon>Cyanobacteriota</taxon>
        <taxon>Cyanophyceae</taxon>
        <taxon>Oscillatoriophycideae</taxon>
        <taxon>Oscillatoriales</taxon>
        <taxon>Microcoleaceae</taxon>
        <taxon>Microcoleus</taxon>
        <taxon>Microcoleus anatoxicus</taxon>
    </lineage>
</organism>
<evidence type="ECO:0000313" key="4">
    <source>
        <dbReference type="EMBL" id="MEK0185896.1"/>
    </source>
</evidence>
<dbReference type="InterPro" id="IPR015424">
    <property type="entry name" value="PyrdxlP-dep_Trfase"/>
</dbReference>
<accession>A0ABU8YNQ3</accession>
<evidence type="ECO:0000256" key="3">
    <source>
        <dbReference type="RuleBase" id="RU004508"/>
    </source>
</evidence>
<dbReference type="PANTHER" id="PTHR30244:SF36">
    <property type="entry name" value="3-OXO-GLUCOSE-6-PHOSPHATE:GLUTAMATE AMINOTRANSFERASE"/>
    <property type="match status" value="1"/>
</dbReference>
<keyword evidence="4" id="KW-0808">Transferase</keyword>
<dbReference type="Proteomes" id="UP001384579">
    <property type="component" value="Unassembled WGS sequence"/>
</dbReference>
<dbReference type="InterPro" id="IPR015422">
    <property type="entry name" value="PyrdxlP-dep_Trfase_small"/>
</dbReference>
<protein>
    <submittedName>
        <fullName evidence="4">DegT/DnrJ/EryC1/StrS family aminotransferase</fullName>
        <ecNumber evidence="4">2.6.1.-</ecNumber>
    </submittedName>
</protein>
<dbReference type="PIRSF" id="PIRSF000390">
    <property type="entry name" value="PLP_StrS"/>
    <property type="match status" value="1"/>
</dbReference>
<keyword evidence="4" id="KW-0032">Aminotransferase</keyword>
<dbReference type="CDD" id="cd00616">
    <property type="entry name" value="AHBA_syn"/>
    <property type="match status" value="1"/>
</dbReference>
<dbReference type="InterPro" id="IPR015421">
    <property type="entry name" value="PyrdxlP-dep_Trfase_major"/>
</dbReference>
<dbReference type="Pfam" id="PF01041">
    <property type="entry name" value="DegT_DnrJ_EryC1"/>
    <property type="match status" value="1"/>
</dbReference>
<sequence length="381" mass="42260">MLQAPIINSQSQVERIPYVDLAQQHALIKSEILAAISEVLDSGQFILGEQVSEFERQFAEMCGVRYAVGVNSGTDALIFALKALGIRSGDEVITAPNSFIASATCIRVLGAKPVFVDVRDDYNIDPDKIAAAITSKTKAILPVHLTGRPCDMEPILELAKEKGLYVVEDAAQAVLAEYKGRRVGSFGTIAGFSLHPLKTLNACGDGGVLTTNDPELYDKLKIMRNIGLRTRDDCVMWSHNSRLDTMQAAILLVKLRYLEAWTQQRRQNACYYQARLAGIEQVKLPLEKEHEKCAYHTFVIQAERREELRQFLGERGIGTSVHYPVPIHFSTVGKELGYGEDSFPVTERQANLILSLPVNQGLTEDQLERVCDSIQAFYGSN</sequence>